<dbReference type="Pfam" id="PF06114">
    <property type="entry name" value="Peptidase_M78"/>
    <property type="match status" value="1"/>
</dbReference>
<organism evidence="2 3">
    <name type="scientific">Bacillus cereus VD021</name>
    <dbReference type="NCBI Taxonomy" id="1053224"/>
    <lineage>
        <taxon>Bacteria</taxon>
        <taxon>Bacillati</taxon>
        <taxon>Bacillota</taxon>
        <taxon>Bacilli</taxon>
        <taxon>Bacillales</taxon>
        <taxon>Bacillaceae</taxon>
        <taxon>Bacillus</taxon>
        <taxon>Bacillus cereus group</taxon>
    </lineage>
</organism>
<proteinExistence type="predicted"/>
<sequence>MYTSYEKLLCKYENEVQVKETELSHGFKGLYYDGRILIDSTLKENEKHCILAEEIGHHYTSYGNIIDQKSIENRKQEQKARNWGYENVIPFTKLVQAKQAHCNTYYEIAEFLDVTQKFLEASIDCYFQKYGKQIRWRNYLISFEPLDVIRM</sequence>
<dbReference type="RefSeq" id="WP_016101447.1">
    <property type="nucleotide sequence ID" value="NZ_KB976279.1"/>
</dbReference>
<dbReference type="InterPro" id="IPR010359">
    <property type="entry name" value="IrrE_HExxH"/>
</dbReference>
<comment type="caution">
    <text evidence="2">The sequence shown here is derived from an EMBL/GenBank/DDBJ whole genome shotgun (WGS) entry which is preliminary data.</text>
</comment>
<accession>R8HT19</accession>
<dbReference type="HOGENOM" id="CLU_137904_0_0_9"/>
<dbReference type="EMBL" id="AHES01000013">
    <property type="protein sequence ID" value="EOO75994.1"/>
    <property type="molecule type" value="Genomic_DNA"/>
</dbReference>
<evidence type="ECO:0000259" key="1">
    <source>
        <dbReference type="Pfam" id="PF06114"/>
    </source>
</evidence>
<protein>
    <recommendedName>
        <fullName evidence="1">IrrE N-terminal-like domain-containing protein</fullName>
    </recommendedName>
</protein>
<feature type="domain" description="IrrE N-terminal-like" evidence="1">
    <location>
        <begin position="30"/>
        <end position="120"/>
    </location>
</feature>
<dbReference type="PATRIC" id="fig|1053224.3.peg.1765"/>
<evidence type="ECO:0000313" key="3">
    <source>
        <dbReference type="Proteomes" id="UP000014040"/>
    </source>
</evidence>
<gene>
    <name evidence="2" type="ORF">IIC_01737</name>
</gene>
<reference evidence="2 3" key="1">
    <citation type="submission" date="2012-12" db="EMBL/GenBank/DDBJ databases">
        <title>The Genome Sequence of Bacillus cereus VD021.</title>
        <authorList>
            <consortium name="The Broad Institute Genome Sequencing Platform"/>
            <consortium name="The Broad Institute Genome Sequencing Center for Infectious Disease"/>
            <person name="Feldgarden M."/>
            <person name="Van der Auwera G.A."/>
            <person name="Mahillon J."/>
            <person name="Duprez V."/>
            <person name="Timmery S."/>
            <person name="Mattelet C."/>
            <person name="Dierick K."/>
            <person name="Sun M."/>
            <person name="Yu Z."/>
            <person name="Zhu L."/>
            <person name="Hu X."/>
            <person name="Shank E.B."/>
            <person name="Swiecicka I."/>
            <person name="Hansen B.M."/>
            <person name="Andrup L."/>
            <person name="Walker B."/>
            <person name="Young S.K."/>
            <person name="Zeng Q."/>
            <person name="Gargeya S."/>
            <person name="Fitzgerald M."/>
            <person name="Haas B."/>
            <person name="Abouelleil A."/>
            <person name="Alvarado L."/>
            <person name="Arachchi H.M."/>
            <person name="Berlin A.M."/>
            <person name="Chapman S.B."/>
            <person name="Dewar J."/>
            <person name="Goldberg J."/>
            <person name="Griggs A."/>
            <person name="Gujja S."/>
            <person name="Hansen M."/>
            <person name="Howarth C."/>
            <person name="Imamovic A."/>
            <person name="Larimer J."/>
            <person name="McCowan C."/>
            <person name="Murphy C."/>
            <person name="Neiman D."/>
            <person name="Pearson M."/>
            <person name="Priest M."/>
            <person name="Roberts A."/>
            <person name="Saif S."/>
            <person name="Shea T."/>
            <person name="Sisk P."/>
            <person name="Sykes S."/>
            <person name="Wortman J."/>
            <person name="Nusbaum C."/>
            <person name="Birren B."/>
        </authorList>
    </citation>
    <scope>NUCLEOTIDE SEQUENCE [LARGE SCALE GENOMIC DNA]</scope>
    <source>
        <strain evidence="2 3">VD021</strain>
    </source>
</reference>
<dbReference type="Proteomes" id="UP000014040">
    <property type="component" value="Unassembled WGS sequence"/>
</dbReference>
<dbReference type="AlphaFoldDB" id="R8HT19"/>
<name>R8HT19_BACCE</name>
<evidence type="ECO:0000313" key="2">
    <source>
        <dbReference type="EMBL" id="EOO75994.1"/>
    </source>
</evidence>